<dbReference type="EMBL" id="SRXV01000001">
    <property type="protein sequence ID" value="TGY94860.1"/>
    <property type="molecule type" value="Genomic_DNA"/>
</dbReference>
<dbReference type="InterPro" id="IPR035919">
    <property type="entry name" value="EAL_sf"/>
</dbReference>
<dbReference type="InterPro" id="IPR001633">
    <property type="entry name" value="EAL_dom"/>
</dbReference>
<dbReference type="InterPro" id="IPR050706">
    <property type="entry name" value="Cyclic-di-GMP_PDE-like"/>
</dbReference>
<keyword evidence="3" id="KW-1185">Reference proteome</keyword>
<proteinExistence type="predicted"/>
<dbReference type="OrthoDB" id="7279500at2"/>
<dbReference type="AlphaFoldDB" id="A0A4S2HFJ6"/>
<gene>
    <name evidence="2" type="ORF">E5162_06260</name>
</gene>
<dbReference type="SUPFAM" id="SSF141868">
    <property type="entry name" value="EAL domain-like"/>
    <property type="match status" value="1"/>
</dbReference>
<name>A0A4S2HFJ6_9PROT</name>
<evidence type="ECO:0000259" key="1">
    <source>
        <dbReference type="PROSITE" id="PS50883"/>
    </source>
</evidence>
<accession>A0A4S2HFJ6</accession>
<sequence length="403" mass="42650">MARPSEIRDSEGRPDPLMTQGADLFAAAARAAGAIALRADLDSGALGIEGDAAPFGITATQRAAHLSSLRAQIAQTDAHAFDGLYSAGPVDVRLRLVGEDRHVRHVRLTGRTRDGVFEGMLLIAGAAPRGGTEKLDREADLTRDLQAGRVIPFYQPIIDLDSGRLAGFEALARWRRPGESLVAPDDFLPLAAEMNLIAEVGARIREGAIRDLAAWQQAGLELGGLYIAANATAGEVSAPGFVRALIETIDAADIPRDRFKLEINESELMLAPEAVVLACQALKEAGICLVIDDFGTGYSSLARLDQLPFDVLKIDQYFIRALGSAPDRNPQARSIVTSIVELARACEMDVVAEGVESAASADAVRQQGVRFAQGFQFGSAVPADEAEAWIIGGASGRFAGPAA</sequence>
<dbReference type="PANTHER" id="PTHR33121">
    <property type="entry name" value="CYCLIC DI-GMP PHOSPHODIESTERASE PDEF"/>
    <property type="match status" value="1"/>
</dbReference>
<comment type="caution">
    <text evidence="2">The sequence shown here is derived from an EMBL/GenBank/DDBJ whole genome shotgun (WGS) entry which is preliminary data.</text>
</comment>
<evidence type="ECO:0000313" key="3">
    <source>
        <dbReference type="Proteomes" id="UP000305451"/>
    </source>
</evidence>
<dbReference type="SMART" id="SM00052">
    <property type="entry name" value="EAL"/>
    <property type="match status" value="1"/>
</dbReference>
<dbReference type="RefSeq" id="WP_135944057.1">
    <property type="nucleotide sequence ID" value="NZ_BMEI01000001.1"/>
</dbReference>
<dbReference type="Pfam" id="PF00563">
    <property type="entry name" value="EAL"/>
    <property type="match status" value="1"/>
</dbReference>
<organism evidence="2 3">
    <name type="scientific">Marinicauda pacifica</name>
    <dbReference type="NCBI Taxonomy" id="1133559"/>
    <lineage>
        <taxon>Bacteria</taxon>
        <taxon>Pseudomonadati</taxon>
        <taxon>Pseudomonadota</taxon>
        <taxon>Alphaproteobacteria</taxon>
        <taxon>Maricaulales</taxon>
        <taxon>Maricaulaceae</taxon>
        <taxon>Marinicauda</taxon>
    </lineage>
</organism>
<dbReference type="Gene3D" id="3.20.20.450">
    <property type="entry name" value="EAL domain"/>
    <property type="match status" value="1"/>
</dbReference>
<dbReference type="CDD" id="cd01948">
    <property type="entry name" value="EAL"/>
    <property type="match status" value="1"/>
</dbReference>
<reference evidence="2 3" key="1">
    <citation type="journal article" date="2013" name="Int. J. Syst. Evol. Microbiol.">
        <title>Marinicauda pacifica gen. nov., sp. nov., a prosthecate alphaproteobacterium of the family Hyphomonadaceae isolated from deep seawater.</title>
        <authorList>
            <person name="Zhang X.Y."/>
            <person name="Li G.W."/>
            <person name="Wang C.S."/>
            <person name="Zhang Y.J."/>
            <person name="Xu X.W."/>
            <person name="Li H."/>
            <person name="Liu A."/>
            <person name="Liu C."/>
            <person name="Xie B.B."/>
            <person name="Qin Q.L."/>
            <person name="Xu Z."/>
            <person name="Chen X.L."/>
            <person name="Zhou B.C."/>
            <person name="Zhang Y.Z."/>
        </authorList>
    </citation>
    <scope>NUCLEOTIDE SEQUENCE [LARGE SCALE GENOMIC DNA]</scope>
    <source>
        <strain evidence="2 3">P-1 km-3</strain>
    </source>
</reference>
<dbReference type="PANTHER" id="PTHR33121:SF70">
    <property type="entry name" value="SIGNALING PROTEIN YKOW"/>
    <property type="match status" value="1"/>
</dbReference>
<feature type="domain" description="EAL" evidence="1">
    <location>
        <begin position="134"/>
        <end position="394"/>
    </location>
</feature>
<dbReference type="Proteomes" id="UP000305451">
    <property type="component" value="Unassembled WGS sequence"/>
</dbReference>
<dbReference type="GO" id="GO:0071111">
    <property type="term" value="F:cyclic-guanylate-specific phosphodiesterase activity"/>
    <property type="evidence" value="ECO:0007669"/>
    <property type="project" value="InterPro"/>
</dbReference>
<protein>
    <submittedName>
        <fullName evidence="2">EAL domain-containing protein</fullName>
    </submittedName>
</protein>
<evidence type="ECO:0000313" key="2">
    <source>
        <dbReference type="EMBL" id="TGY94860.1"/>
    </source>
</evidence>
<dbReference type="PROSITE" id="PS50883">
    <property type="entry name" value="EAL"/>
    <property type="match status" value="1"/>
</dbReference>